<evidence type="ECO:0000256" key="12">
    <source>
        <dbReference type="ARBA" id="ARBA00022786"/>
    </source>
</evidence>
<evidence type="ECO:0000256" key="10">
    <source>
        <dbReference type="ARBA" id="ARBA00022723"/>
    </source>
</evidence>
<evidence type="ECO:0000256" key="5">
    <source>
        <dbReference type="ARBA" id="ARBA00012483"/>
    </source>
</evidence>
<evidence type="ECO:0000256" key="6">
    <source>
        <dbReference type="ARBA" id="ARBA00022448"/>
    </source>
</evidence>
<dbReference type="Gene3D" id="3.30.40.10">
    <property type="entry name" value="Zinc/RING finger domain, C3HC4 (zinc finger)"/>
    <property type="match status" value="1"/>
</dbReference>
<keyword evidence="15" id="KW-1133">Transmembrane helix</keyword>
<dbReference type="InterPro" id="IPR025654">
    <property type="entry name" value="PEX2/10"/>
</dbReference>
<evidence type="ECO:0000256" key="3">
    <source>
        <dbReference type="ARBA" id="ARBA00004906"/>
    </source>
</evidence>
<dbReference type="FunFam" id="3.30.40.10:FF:000332">
    <property type="entry name" value="Peroxisome biogenesis factor 10"/>
    <property type="match status" value="1"/>
</dbReference>
<dbReference type="Pfam" id="PF13639">
    <property type="entry name" value="zf-RING_2"/>
    <property type="match status" value="1"/>
</dbReference>
<evidence type="ECO:0000313" key="22">
    <source>
        <dbReference type="RefSeq" id="XP_008286783.1"/>
    </source>
</evidence>
<dbReference type="PROSITE" id="PS50089">
    <property type="entry name" value="ZF_RING_2"/>
    <property type="match status" value="1"/>
</dbReference>
<evidence type="ECO:0000313" key="21">
    <source>
        <dbReference type="Proteomes" id="UP000694891"/>
    </source>
</evidence>
<keyword evidence="8" id="KW-0808">Transferase</keyword>
<dbReference type="CDD" id="cd16527">
    <property type="entry name" value="RING-HC_PEX10"/>
    <property type="match status" value="1"/>
</dbReference>
<comment type="subcellular location">
    <subcellularLocation>
        <location evidence="2">Peroxisome membrane</location>
        <topology evidence="2">Multi-pass membrane protein</topology>
    </subcellularLocation>
</comment>
<keyword evidence="6" id="KW-0813">Transport</keyword>
<keyword evidence="16" id="KW-0472">Membrane</keyword>
<evidence type="ECO:0000256" key="18">
    <source>
        <dbReference type="ARBA" id="ARBA00045271"/>
    </source>
</evidence>
<sequence length="340" mass="39356">MLEWIEIWGTLKAKSPPLTFCHVLQSTEQRLQGSRELILRNEDSRILVVVKRWSRRWLDWRREIELLADLAYNGLTTFSGYQTLGEEYVGIIQVDPTKQQIPSRARRGLFILCHALFPYLLDKLLVCLENELEAAQEGHRSVRRRQPASGLWSLEAWLRGRVGRAVGLLSEPQRRACLPAVFVVQQGLALLHRLHVALFYISGSFYHLSKRAAGISYVRVLALSGADASIRSSYRLLGVVSILQLLITVCLQLNNFKQRQRARQEWKLYRTLSPQHSQSSSPRAARCILCLEERRHTTSTPCGHLFCWECITEWCNTKAECPLCREKFQPHRLVYLMNYR</sequence>
<keyword evidence="12" id="KW-0833">Ubl conjugation pathway</keyword>
<dbReference type="InterPro" id="IPR017907">
    <property type="entry name" value="Znf_RING_CS"/>
</dbReference>
<dbReference type="InterPro" id="IPR001841">
    <property type="entry name" value="Znf_RING"/>
</dbReference>
<keyword evidence="13" id="KW-0862">Zinc</keyword>
<dbReference type="GO" id="GO:0016558">
    <property type="term" value="P:protein import into peroxisome matrix"/>
    <property type="evidence" value="ECO:0007669"/>
    <property type="project" value="InterPro"/>
</dbReference>
<evidence type="ECO:0000256" key="9">
    <source>
        <dbReference type="ARBA" id="ARBA00022692"/>
    </source>
</evidence>
<reference evidence="22" key="1">
    <citation type="submission" date="2025-08" db="UniProtKB">
        <authorList>
            <consortium name="RefSeq"/>
        </authorList>
    </citation>
    <scope>IDENTIFICATION</scope>
</reference>
<dbReference type="AlphaFoldDB" id="A0A9Y4N8L3"/>
<gene>
    <name evidence="22" type="primary">pex10</name>
</gene>
<dbReference type="PANTHER" id="PTHR23350:SF0">
    <property type="entry name" value="PEROXISOME BIOGENESIS FACTOR 10"/>
    <property type="match status" value="1"/>
</dbReference>
<name>A0A9Y4N8L3_9TELE</name>
<accession>A0A9Y4N8L3</accession>
<evidence type="ECO:0000256" key="14">
    <source>
        <dbReference type="ARBA" id="ARBA00022927"/>
    </source>
</evidence>
<proteinExistence type="inferred from homology"/>
<dbReference type="Proteomes" id="UP000694891">
    <property type="component" value="Unplaced"/>
</dbReference>
<dbReference type="Pfam" id="PF04757">
    <property type="entry name" value="Pex2_Pex12"/>
    <property type="match status" value="1"/>
</dbReference>
<dbReference type="InterPro" id="IPR006845">
    <property type="entry name" value="Pex_N"/>
</dbReference>
<comment type="catalytic activity">
    <reaction evidence="1">
        <text>S-ubiquitinyl-[E2 ubiquitin-conjugating enzyme]-L-cysteine + [acceptor protein]-L-lysine = [E2 ubiquitin-conjugating enzyme]-L-cysteine + N(6)-ubiquitinyl-[acceptor protein]-L-lysine.</text>
        <dbReference type="EC" id="2.3.2.27"/>
    </reaction>
</comment>
<evidence type="ECO:0000259" key="20">
    <source>
        <dbReference type="PROSITE" id="PS50089"/>
    </source>
</evidence>
<protein>
    <recommendedName>
        <fullName evidence="5">RING-type E3 ubiquitin transferase</fullName>
        <ecNumber evidence="5">2.3.2.27</ecNumber>
    </recommendedName>
</protein>
<keyword evidence="10" id="KW-0479">Metal-binding</keyword>
<dbReference type="SUPFAM" id="SSF57850">
    <property type="entry name" value="RING/U-box"/>
    <property type="match status" value="1"/>
</dbReference>
<keyword evidence="21" id="KW-1185">Reference proteome</keyword>
<evidence type="ECO:0000256" key="2">
    <source>
        <dbReference type="ARBA" id="ARBA00004585"/>
    </source>
</evidence>
<comment type="similarity">
    <text evidence="4">Belongs to the pex2/pex10/pex12 family.</text>
</comment>
<dbReference type="PANTHER" id="PTHR23350">
    <property type="entry name" value="PEROXISOME ASSEMBLY PROTEIN 10"/>
    <property type="match status" value="1"/>
</dbReference>
<evidence type="ECO:0000256" key="4">
    <source>
        <dbReference type="ARBA" id="ARBA00008704"/>
    </source>
</evidence>
<dbReference type="SMART" id="SM00184">
    <property type="entry name" value="RING"/>
    <property type="match status" value="1"/>
</dbReference>
<dbReference type="GO" id="GO:0005778">
    <property type="term" value="C:peroxisomal membrane"/>
    <property type="evidence" value="ECO:0007669"/>
    <property type="project" value="UniProtKB-SubCell"/>
</dbReference>
<dbReference type="CTD" id="5192"/>
<dbReference type="GO" id="GO:0008270">
    <property type="term" value="F:zinc ion binding"/>
    <property type="evidence" value="ECO:0007669"/>
    <property type="project" value="UniProtKB-KW"/>
</dbReference>
<comment type="function">
    <text evidence="18">E3 ubiquitin-protein ligase component of a retrotranslocation channel required for peroxisome organization by mediating export of the PEX5 receptor from peroxisomes to the cytosol, thereby promoting PEX5 recycling. The retrotranslocation channel is composed of PEX2, PEX10 and PEX12; each subunit contributing transmembrane segments that coassemble into an open channel that specifically allows the passage of PEX5 through the peroxisomal membrane. PEX10 also regulates PEX5 recycling by acting as a E3 ubiquitin-protein ligase. When PEX5 recycling is compromised, PEX10 catalyzes polyubiquitination of PEX5 during its passage through the retrotranslocation channel, leading to its degradation.</text>
</comment>
<dbReference type="EC" id="2.3.2.27" evidence="5"/>
<evidence type="ECO:0000256" key="19">
    <source>
        <dbReference type="PROSITE-ProRule" id="PRU00175"/>
    </source>
</evidence>
<dbReference type="InterPro" id="IPR013083">
    <property type="entry name" value="Znf_RING/FYVE/PHD"/>
</dbReference>
<keyword evidence="9" id="KW-0812">Transmembrane</keyword>
<evidence type="ECO:0000256" key="16">
    <source>
        <dbReference type="ARBA" id="ARBA00023136"/>
    </source>
</evidence>
<evidence type="ECO:0000256" key="15">
    <source>
        <dbReference type="ARBA" id="ARBA00022989"/>
    </source>
</evidence>
<evidence type="ECO:0000256" key="8">
    <source>
        <dbReference type="ARBA" id="ARBA00022679"/>
    </source>
</evidence>
<comment type="pathway">
    <text evidence="3">Protein modification; protein ubiquitination.</text>
</comment>
<evidence type="ECO:0000256" key="13">
    <source>
        <dbReference type="ARBA" id="ARBA00022833"/>
    </source>
</evidence>
<keyword evidence="7" id="KW-0962">Peroxisome biogenesis</keyword>
<keyword evidence="11 19" id="KW-0863">Zinc-finger</keyword>
<dbReference type="GO" id="GO:0061630">
    <property type="term" value="F:ubiquitin protein ligase activity"/>
    <property type="evidence" value="ECO:0007669"/>
    <property type="project" value="UniProtKB-EC"/>
</dbReference>
<evidence type="ECO:0000256" key="1">
    <source>
        <dbReference type="ARBA" id="ARBA00000900"/>
    </source>
</evidence>
<evidence type="ECO:0000256" key="17">
    <source>
        <dbReference type="ARBA" id="ARBA00023140"/>
    </source>
</evidence>
<dbReference type="RefSeq" id="XP_008286783.1">
    <property type="nucleotide sequence ID" value="XM_008288561.1"/>
</dbReference>
<keyword evidence="17" id="KW-0576">Peroxisome</keyword>
<dbReference type="PROSITE" id="PS00518">
    <property type="entry name" value="ZF_RING_1"/>
    <property type="match status" value="1"/>
</dbReference>
<feature type="domain" description="RING-type" evidence="20">
    <location>
        <begin position="287"/>
        <end position="325"/>
    </location>
</feature>
<evidence type="ECO:0000256" key="11">
    <source>
        <dbReference type="ARBA" id="ARBA00022771"/>
    </source>
</evidence>
<organism evidence="21 22">
    <name type="scientific">Stegastes partitus</name>
    <name type="common">bicolor damselfish</name>
    <dbReference type="NCBI Taxonomy" id="144197"/>
    <lineage>
        <taxon>Eukaryota</taxon>
        <taxon>Metazoa</taxon>
        <taxon>Chordata</taxon>
        <taxon>Craniata</taxon>
        <taxon>Vertebrata</taxon>
        <taxon>Euteleostomi</taxon>
        <taxon>Actinopterygii</taxon>
        <taxon>Neopterygii</taxon>
        <taxon>Teleostei</taxon>
        <taxon>Neoteleostei</taxon>
        <taxon>Acanthomorphata</taxon>
        <taxon>Ovalentaria</taxon>
        <taxon>Pomacentridae</taxon>
        <taxon>Stegastes</taxon>
    </lineage>
</organism>
<dbReference type="GeneID" id="103362259"/>
<evidence type="ECO:0000256" key="7">
    <source>
        <dbReference type="ARBA" id="ARBA00022593"/>
    </source>
</evidence>
<keyword evidence="14" id="KW-0653">Protein transport</keyword>